<dbReference type="Proteomes" id="UP000563523">
    <property type="component" value="Unassembled WGS sequence"/>
</dbReference>
<dbReference type="AlphaFoldDB" id="A0A850RA84"/>
<dbReference type="GO" id="GO:0003677">
    <property type="term" value="F:DNA binding"/>
    <property type="evidence" value="ECO:0007669"/>
    <property type="project" value="UniProtKB-KW"/>
</dbReference>
<dbReference type="PROSITE" id="PS00894">
    <property type="entry name" value="HTH_DEOR_1"/>
    <property type="match status" value="1"/>
</dbReference>
<feature type="domain" description="HTH deoR-type" evidence="4">
    <location>
        <begin position="3"/>
        <end position="58"/>
    </location>
</feature>
<keyword evidence="6" id="KW-1185">Reference proteome</keyword>
<dbReference type="InterPro" id="IPR036390">
    <property type="entry name" value="WH_DNA-bd_sf"/>
</dbReference>
<organism evidence="5 6">
    <name type="scientific">Bombilactobacillus apium</name>
    <dbReference type="NCBI Taxonomy" id="2675299"/>
    <lineage>
        <taxon>Bacteria</taxon>
        <taxon>Bacillati</taxon>
        <taxon>Bacillota</taxon>
        <taxon>Bacilli</taxon>
        <taxon>Lactobacillales</taxon>
        <taxon>Lactobacillaceae</taxon>
        <taxon>Bombilactobacillus</taxon>
    </lineage>
</organism>
<dbReference type="InterPro" id="IPR014036">
    <property type="entry name" value="DeoR-like_C"/>
</dbReference>
<dbReference type="EMBL" id="JABZEC010000001">
    <property type="protein sequence ID" value="NVY95738.1"/>
    <property type="molecule type" value="Genomic_DNA"/>
</dbReference>
<evidence type="ECO:0000313" key="6">
    <source>
        <dbReference type="Proteomes" id="UP000563523"/>
    </source>
</evidence>
<name>A0A850RA84_9LACO</name>
<evidence type="ECO:0000256" key="1">
    <source>
        <dbReference type="ARBA" id="ARBA00023015"/>
    </source>
</evidence>
<dbReference type="InterPro" id="IPR050313">
    <property type="entry name" value="Carb_Metab_HTH_regulators"/>
</dbReference>
<evidence type="ECO:0000313" key="5">
    <source>
        <dbReference type="EMBL" id="NVY95738.1"/>
    </source>
</evidence>
<dbReference type="InterPro" id="IPR018356">
    <property type="entry name" value="Tscrpt_reg_HTH_DeoR_CS"/>
</dbReference>
<protein>
    <submittedName>
        <fullName evidence="5">DeoR/GlpR transcriptional regulator</fullName>
    </submittedName>
</protein>
<evidence type="ECO:0000256" key="3">
    <source>
        <dbReference type="ARBA" id="ARBA00023163"/>
    </source>
</evidence>
<dbReference type="GO" id="GO:0003700">
    <property type="term" value="F:DNA-binding transcription factor activity"/>
    <property type="evidence" value="ECO:0007669"/>
    <property type="project" value="InterPro"/>
</dbReference>
<dbReference type="PROSITE" id="PS51000">
    <property type="entry name" value="HTH_DEOR_2"/>
    <property type="match status" value="1"/>
</dbReference>
<dbReference type="Pfam" id="PF08220">
    <property type="entry name" value="HTH_DeoR"/>
    <property type="match status" value="1"/>
</dbReference>
<dbReference type="Pfam" id="PF00455">
    <property type="entry name" value="DeoRC"/>
    <property type="match status" value="1"/>
</dbReference>
<keyword evidence="2" id="KW-0238">DNA-binding</keyword>
<gene>
    <name evidence="5" type="ORF">HU830_00750</name>
</gene>
<dbReference type="InterPro" id="IPR001034">
    <property type="entry name" value="DeoR_HTH"/>
</dbReference>
<dbReference type="PANTHER" id="PTHR30363">
    <property type="entry name" value="HTH-TYPE TRANSCRIPTIONAL REGULATOR SRLR-RELATED"/>
    <property type="match status" value="1"/>
</dbReference>
<evidence type="ECO:0000256" key="2">
    <source>
        <dbReference type="ARBA" id="ARBA00023125"/>
    </source>
</evidence>
<accession>A0A850RA84</accession>
<dbReference type="InterPro" id="IPR037171">
    <property type="entry name" value="NagB/RpiA_transferase-like"/>
</dbReference>
<evidence type="ECO:0000259" key="4">
    <source>
        <dbReference type="PROSITE" id="PS51000"/>
    </source>
</evidence>
<keyword evidence="1" id="KW-0805">Transcription regulation</keyword>
<comment type="caution">
    <text evidence="5">The sequence shown here is derived from an EMBL/GenBank/DDBJ whole genome shotgun (WGS) entry which is preliminary data.</text>
</comment>
<dbReference type="RefSeq" id="WP_176941909.1">
    <property type="nucleotide sequence ID" value="NZ_JABZEC010000001.1"/>
</dbReference>
<dbReference type="SUPFAM" id="SSF100950">
    <property type="entry name" value="NagB/RpiA/CoA transferase-like"/>
    <property type="match status" value="1"/>
</dbReference>
<dbReference type="PANTHER" id="PTHR30363:SF56">
    <property type="entry name" value="TRANSCRIPTIONAL REGULATOR, DEOR FAMILY"/>
    <property type="match status" value="1"/>
</dbReference>
<sequence length="250" mass="27970">MITEKRRQLILHQVQIQTIVNIHDLMQLTNTSASTIRRDLDELEQQHLLCRVHGGAKALDLTLQMEPKVAQREQLHIFQKQAIAQCAANLVQDDDVIFLDSGTTTRAMIPHLSRYHQLLVLTNGVDTASCLAEAQIRTIVLGGQLRNSTKAVVGQSITDYLNNCHLDRAFMGTNGFDFQAGYTTPDPEESAVKRLAIRQAKKAYVLTDASKYQQIRFSKFADLSAATLITDQLPRSVSNQLAQLTQIMEV</sequence>
<reference evidence="5 6" key="1">
    <citation type="submission" date="2020-06" db="EMBL/GenBank/DDBJ databases">
        <authorList>
            <person name="Kang J."/>
        </authorList>
    </citation>
    <scope>NUCLEOTIDE SEQUENCE [LARGE SCALE GENOMIC DNA]</scope>
    <source>
        <strain evidence="5 6">DCY120</strain>
    </source>
</reference>
<keyword evidence="3" id="KW-0804">Transcription</keyword>
<dbReference type="SUPFAM" id="SSF46785">
    <property type="entry name" value="Winged helix' DNA-binding domain"/>
    <property type="match status" value="1"/>
</dbReference>
<proteinExistence type="predicted"/>
<dbReference type="SMART" id="SM00420">
    <property type="entry name" value="HTH_DEOR"/>
    <property type="match status" value="1"/>
</dbReference>
<dbReference type="Gene3D" id="3.40.50.1360">
    <property type="match status" value="1"/>
</dbReference>
<dbReference type="SMART" id="SM01134">
    <property type="entry name" value="DeoRC"/>
    <property type="match status" value="1"/>
</dbReference>
<dbReference type="PRINTS" id="PR00037">
    <property type="entry name" value="HTHLACR"/>
</dbReference>